<protein>
    <submittedName>
        <fullName evidence="3">Uncharacterized protein</fullName>
    </submittedName>
</protein>
<sequence>MASPAAARFVGAPTSKSGVVHLRLRVKPGASHYPLGAVSRVMADRIDVCVAAHAREGAANESTIALIARATGLSPSRLRLSRGHRCRDKTVEVVGVEARDGPSFAEAILDRLRAHSREMQDATTASSKAPTSHTKRR</sequence>
<keyword evidence="4" id="KW-1185">Reference proteome</keyword>
<dbReference type="HAMAP" id="MF_00634">
    <property type="entry name" value="UPF0235"/>
    <property type="match status" value="1"/>
</dbReference>
<dbReference type="NCBIfam" id="TIGR00251">
    <property type="entry name" value="DUF167 family protein"/>
    <property type="match status" value="1"/>
</dbReference>
<dbReference type="AlphaFoldDB" id="A0A8H4VE30"/>
<name>A0A8H4VE30_9HYPO</name>
<feature type="compositionally biased region" description="Polar residues" evidence="2">
    <location>
        <begin position="121"/>
        <end position="137"/>
    </location>
</feature>
<feature type="region of interest" description="Disordered" evidence="2">
    <location>
        <begin position="115"/>
        <end position="137"/>
    </location>
</feature>
<evidence type="ECO:0000313" key="3">
    <source>
        <dbReference type="EMBL" id="KAF4589305.1"/>
    </source>
</evidence>
<organism evidence="3 4">
    <name type="scientific">Ophiocordyceps camponoti-floridani</name>
    <dbReference type="NCBI Taxonomy" id="2030778"/>
    <lineage>
        <taxon>Eukaryota</taxon>
        <taxon>Fungi</taxon>
        <taxon>Dikarya</taxon>
        <taxon>Ascomycota</taxon>
        <taxon>Pezizomycotina</taxon>
        <taxon>Sordariomycetes</taxon>
        <taxon>Hypocreomycetidae</taxon>
        <taxon>Hypocreales</taxon>
        <taxon>Ophiocordycipitaceae</taxon>
        <taxon>Ophiocordyceps</taxon>
    </lineage>
</organism>
<dbReference type="InterPro" id="IPR003746">
    <property type="entry name" value="DUF167"/>
</dbReference>
<reference evidence="3 4" key="1">
    <citation type="journal article" date="2020" name="G3 (Bethesda)">
        <title>Genetic Underpinnings of Host Manipulation by Ophiocordyceps as Revealed by Comparative Transcriptomics.</title>
        <authorList>
            <person name="Will I."/>
            <person name="Das B."/>
            <person name="Trinh T."/>
            <person name="Brachmann A."/>
            <person name="Ohm R.A."/>
            <person name="de Bekker C."/>
        </authorList>
    </citation>
    <scope>NUCLEOTIDE SEQUENCE [LARGE SCALE GENOMIC DNA]</scope>
    <source>
        <strain evidence="3 4">EC05</strain>
    </source>
</reference>
<proteinExistence type="inferred from homology"/>
<gene>
    <name evidence="3" type="ORF">GQ602_003194</name>
</gene>
<dbReference type="SUPFAM" id="SSF69786">
    <property type="entry name" value="YggU-like"/>
    <property type="match status" value="1"/>
</dbReference>
<dbReference type="OrthoDB" id="244097at2759"/>
<dbReference type="InterPro" id="IPR036591">
    <property type="entry name" value="YggU-like_sf"/>
</dbReference>
<dbReference type="Pfam" id="PF02594">
    <property type="entry name" value="DUF167"/>
    <property type="match status" value="1"/>
</dbReference>
<comment type="similarity">
    <text evidence="1">Belongs to the UPF0235 family.</text>
</comment>
<dbReference type="Gene3D" id="3.30.1200.10">
    <property type="entry name" value="YggU-like"/>
    <property type="match status" value="1"/>
</dbReference>
<comment type="caution">
    <text evidence="3">The sequence shown here is derived from an EMBL/GenBank/DDBJ whole genome shotgun (WGS) entry which is preliminary data.</text>
</comment>
<evidence type="ECO:0000256" key="2">
    <source>
        <dbReference type="SAM" id="MobiDB-lite"/>
    </source>
</evidence>
<evidence type="ECO:0000313" key="4">
    <source>
        <dbReference type="Proteomes" id="UP000562929"/>
    </source>
</evidence>
<dbReference type="Proteomes" id="UP000562929">
    <property type="component" value="Unassembled WGS sequence"/>
</dbReference>
<dbReference type="PANTHER" id="PTHR13420:SF7">
    <property type="entry name" value="UPF0235 PROTEIN C15ORF40"/>
    <property type="match status" value="1"/>
</dbReference>
<evidence type="ECO:0000256" key="1">
    <source>
        <dbReference type="ARBA" id="ARBA00010364"/>
    </source>
</evidence>
<dbReference type="SMART" id="SM01152">
    <property type="entry name" value="DUF167"/>
    <property type="match status" value="1"/>
</dbReference>
<dbReference type="PANTHER" id="PTHR13420">
    <property type="entry name" value="UPF0235 PROTEIN C15ORF40"/>
    <property type="match status" value="1"/>
</dbReference>
<dbReference type="EMBL" id="JAACLJ010000003">
    <property type="protein sequence ID" value="KAF4589305.1"/>
    <property type="molecule type" value="Genomic_DNA"/>
</dbReference>
<accession>A0A8H4VE30</accession>
<dbReference type="GO" id="GO:0005737">
    <property type="term" value="C:cytoplasm"/>
    <property type="evidence" value="ECO:0007669"/>
    <property type="project" value="TreeGrafter"/>
</dbReference>